<gene>
    <name evidence="7 8" type="primary">pdxA</name>
    <name evidence="8" type="ORF">FJQ54_09095</name>
</gene>
<dbReference type="HAMAP" id="MF_00536">
    <property type="entry name" value="PdxA"/>
    <property type="match status" value="1"/>
</dbReference>
<protein>
    <recommendedName>
        <fullName evidence="7">4-hydroxythreonine-4-phosphate dehydrogenase</fullName>
        <ecNumber evidence="7">1.1.1.262</ecNumber>
    </recommendedName>
    <alternativeName>
        <fullName evidence="7">4-(phosphohydroxy)-L-threonine dehydrogenase</fullName>
    </alternativeName>
</protein>
<dbReference type="NCBIfam" id="TIGR00557">
    <property type="entry name" value="pdxA"/>
    <property type="match status" value="1"/>
</dbReference>
<evidence type="ECO:0000256" key="3">
    <source>
        <dbReference type="ARBA" id="ARBA00022857"/>
    </source>
</evidence>
<comment type="subcellular location">
    <subcellularLocation>
        <location evidence="7">Cytoplasm</location>
    </subcellularLocation>
</comment>
<feature type="binding site" evidence="7">
    <location>
        <position position="291"/>
    </location>
    <ligand>
        <name>substrate</name>
    </ligand>
</feature>
<dbReference type="GO" id="GO:0005737">
    <property type="term" value="C:cytoplasm"/>
    <property type="evidence" value="ECO:0007669"/>
    <property type="project" value="UniProtKB-SubCell"/>
</dbReference>
<dbReference type="Pfam" id="PF04166">
    <property type="entry name" value="PdxA"/>
    <property type="match status" value="1"/>
</dbReference>
<dbReference type="InterPro" id="IPR005255">
    <property type="entry name" value="PdxA_fam"/>
</dbReference>
<dbReference type="GO" id="GO:0008270">
    <property type="term" value="F:zinc ion binding"/>
    <property type="evidence" value="ECO:0007669"/>
    <property type="project" value="UniProtKB-UniRule"/>
</dbReference>
<dbReference type="EMBL" id="VFSU01000024">
    <property type="protein sequence ID" value="TPE61049.1"/>
    <property type="molecule type" value="Genomic_DNA"/>
</dbReference>
<keyword evidence="9" id="KW-1185">Reference proteome</keyword>
<keyword evidence="7" id="KW-0460">Magnesium</keyword>
<dbReference type="OrthoDB" id="9801783at2"/>
<keyword evidence="3 7" id="KW-0521">NADP</keyword>
<feature type="binding site" evidence="7">
    <location>
        <position position="228"/>
    </location>
    <ligand>
        <name>a divalent metal cation</name>
        <dbReference type="ChEBI" id="CHEBI:60240"/>
        <note>ligand shared between dimeric partners</note>
    </ligand>
</feature>
<comment type="caution">
    <text evidence="7">Lacks conserved residue(s) required for the propagation of feature annotation.</text>
</comment>
<keyword evidence="4 7" id="KW-0560">Oxidoreductase</keyword>
<evidence type="ECO:0000256" key="1">
    <source>
        <dbReference type="ARBA" id="ARBA00022490"/>
    </source>
</evidence>
<keyword evidence="6 7" id="KW-0664">Pyridoxine biosynthesis</keyword>
<keyword evidence="5 7" id="KW-0520">NAD</keyword>
<comment type="pathway">
    <text evidence="7">Cofactor biosynthesis; pyridoxine 5'-phosphate biosynthesis; pyridoxine 5'-phosphate from D-erythrose 4-phosphate: step 4/5.</text>
</comment>
<evidence type="ECO:0000256" key="4">
    <source>
        <dbReference type="ARBA" id="ARBA00023002"/>
    </source>
</evidence>
<comment type="similarity">
    <text evidence="7">Belongs to the PdxA family.</text>
</comment>
<evidence type="ECO:0000256" key="2">
    <source>
        <dbReference type="ARBA" id="ARBA00022723"/>
    </source>
</evidence>
<evidence type="ECO:0000256" key="5">
    <source>
        <dbReference type="ARBA" id="ARBA00023027"/>
    </source>
</evidence>
<dbReference type="RefSeq" id="WP_140928107.1">
    <property type="nucleotide sequence ID" value="NZ_VFSU01000024.1"/>
</dbReference>
<comment type="cofactor">
    <cofactor evidence="7">
        <name>Zn(2+)</name>
        <dbReference type="ChEBI" id="CHEBI:29105"/>
    </cofactor>
    <cofactor evidence="7">
        <name>Mg(2+)</name>
        <dbReference type="ChEBI" id="CHEBI:18420"/>
    </cofactor>
    <cofactor evidence="7">
        <name>Co(2+)</name>
        <dbReference type="ChEBI" id="CHEBI:48828"/>
    </cofactor>
    <text evidence="7">Binds 1 divalent metal cation per subunit. Can use ions such as Zn(2+), Mg(2+) or Co(2+).</text>
</comment>
<dbReference type="GO" id="GO:0050897">
    <property type="term" value="F:cobalt ion binding"/>
    <property type="evidence" value="ECO:0007669"/>
    <property type="project" value="UniProtKB-UniRule"/>
</dbReference>
<dbReference type="PANTHER" id="PTHR30004">
    <property type="entry name" value="4-HYDROXYTHREONINE-4-PHOSPHATE DEHYDROGENASE"/>
    <property type="match status" value="1"/>
</dbReference>
<feature type="binding site" evidence="7">
    <location>
        <position position="300"/>
    </location>
    <ligand>
        <name>substrate</name>
    </ligand>
</feature>
<proteinExistence type="inferred from homology"/>
<comment type="caution">
    <text evidence="8">The sequence shown here is derived from an EMBL/GenBank/DDBJ whole genome shotgun (WGS) entry which is preliminary data.</text>
</comment>
<keyword evidence="2 7" id="KW-0479">Metal-binding</keyword>
<comment type="miscellaneous">
    <text evidence="7">The active site is located at the dimer interface.</text>
</comment>
<accession>A0A501XKV0</accession>
<comment type="subunit">
    <text evidence="7">Homodimer.</text>
</comment>
<comment type="catalytic activity">
    <reaction evidence="7">
        <text>4-(phosphooxy)-L-threonine + NAD(+) = 3-amino-2-oxopropyl phosphate + CO2 + NADH</text>
        <dbReference type="Rhea" id="RHEA:32275"/>
        <dbReference type="ChEBI" id="CHEBI:16526"/>
        <dbReference type="ChEBI" id="CHEBI:57279"/>
        <dbReference type="ChEBI" id="CHEBI:57540"/>
        <dbReference type="ChEBI" id="CHEBI:57945"/>
        <dbReference type="ChEBI" id="CHEBI:58452"/>
        <dbReference type="EC" id="1.1.1.262"/>
    </reaction>
</comment>
<dbReference type="GO" id="GO:0050570">
    <property type="term" value="F:4-hydroxythreonine-4-phosphate dehydrogenase activity"/>
    <property type="evidence" value="ECO:0007669"/>
    <property type="project" value="UniProtKB-UniRule"/>
</dbReference>
<feature type="binding site" evidence="7">
    <location>
        <position position="152"/>
    </location>
    <ligand>
        <name>substrate</name>
    </ligand>
</feature>
<dbReference type="GO" id="GO:0042823">
    <property type="term" value="P:pyridoxal phosphate biosynthetic process"/>
    <property type="evidence" value="ECO:0007669"/>
    <property type="project" value="UniProtKB-UniRule"/>
</dbReference>
<evidence type="ECO:0000256" key="7">
    <source>
        <dbReference type="HAMAP-Rule" id="MF_00536"/>
    </source>
</evidence>
<keyword evidence="1 7" id="KW-0963">Cytoplasm</keyword>
<keyword evidence="7" id="KW-0170">Cobalt</keyword>
<feature type="binding site" evidence="7">
    <location>
        <position position="283"/>
    </location>
    <ligand>
        <name>a divalent metal cation</name>
        <dbReference type="ChEBI" id="CHEBI:60240"/>
        <note>ligand shared between dimeric partners</note>
    </ligand>
</feature>
<reference evidence="8 9" key="1">
    <citation type="submission" date="2019-06" db="EMBL/GenBank/DDBJ databases">
        <authorList>
            <person name="Lee I."/>
            <person name="Jang G.I."/>
            <person name="Hwang C.Y."/>
        </authorList>
    </citation>
    <scope>NUCLEOTIDE SEQUENCE [LARGE SCALE GENOMIC DNA]</scope>
    <source>
        <strain evidence="8 9">PAMC 28131</strain>
    </source>
</reference>
<dbReference type="Proteomes" id="UP000319897">
    <property type="component" value="Unassembled WGS sequence"/>
</dbReference>
<dbReference type="GO" id="GO:0008615">
    <property type="term" value="P:pyridoxine biosynthetic process"/>
    <property type="evidence" value="ECO:0007669"/>
    <property type="project" value="UniProtKB-UniRule"/>
</dbReference>
<keyword evidence="7" id="KW-0862">Zinc</keyword>
<sequence>MIAPAESGAAPEIAPAAPPAVSPLAVSLGDPAGIGPEVIAKAWAVRSAHRLPPFFGIGDRRSLEAVWDGPIIPIAHPADAMAEFERGLPLLQVDDPGEIEPGNPNLAGARCALDSLEMAVGLARSGAVSGLVTGPVAKAQLYAIGFAHPGQTEFVAERCGVAAENVAMMMVGPDLRTIPVTIHRPLASVPDVLTAELIISRARTVARGLIRDFGIAKPRLAVAGLNPHAGEGGTMGREEIDIILPAIAQLREEGLEVSGPWSPDTMFHAAARADYDAAICMYHDQALIPLKTLYFDSGVNMTLGLPLLRTSPDHGTAFGIAGKGAANPRAMIAAIALAGQCARARQLEGAA</sequence>
<evidence type="ECO:0000313" key="8">
    <source>
        <dbReference type="EMBL" id="TPE61049.1"/>
    </source>
</evidence>
<dbReference type="NCBIfam" id="NF003699">
    <property type="entry name" value="PRK05312.1"/>
    <property type="match status" value="1"/>
</dbReference>
<dbReference type="GO" id="GO:0051287">
    <property type="term" value="F:NAD binding"/>
    <property type="evidence" value="ECO:0007669"/>
    <property type="project" value="InterPro"/>
</dbReference>
<dbReference type="SUPFAM" id="SSF53659">
    <property type="entry name" value="Isocitrate/Isopropylmalate dehydrogenase-like"/>
    <property type="match status" value="1"/>
</dbReference>
<feature type="binding site" evidence="7">
    <location>
        <position position="309"/>
    </location>
    <ligand>
        <name>substrate</name>
    </ligand>
</feature>
<organism evidence="8 9">
    <name type="scientific">Sandaracinobacter neustonicus</name>
    <dbReference type="NCBI Taxonomy" id="1715348"/>
    <lineage>
        <taxon>Bacteria</taxon>
        <taxon>Pseudomonadati</taxon>
        <taxon>Pseudomonadota</taxon>
        <taxon>Alphaproteobacteria</taxon>
        <taxon>Sphingomonadales</taxon>
        <taxon>Sphingosinicellaceae</taxon>
        <taxon>Sandaracinobacter</taxon>
    </lineage>
</organism>
<dbReference type="InterPro" id="IPR037510">
    <property type="entry name" value="PdxA"/>
</dbReference>
<dbReference type="AlphaFoldDB" id="A0A501XKV0"/>
<dbReference type="GO" id="GO:0000287">
    <property type="term" value="F:magnesium ion binding"/>
    <property type="evidence" value="ECO:0007669"/>
    <property type="project" value="UniProtKB-UniRule"/>
</dbReference>
<dbReference type="PANTHER" id="PTHR30004:SF6">
    <property type="entry name" value="D-THREONATE 4-PHOSPHATE DEHYDROGENASE"/>
    <property type="match status" value="1"/>
</dbReference>
<evidence type="ECO:0000256" key="6">
    <source>
        <dbReference type="ARBA" id="ARBA00023096"/>
    </source>
</evidence>
<dbReference type="Gene3D" id="3.40.718.10">
    <property type="entry name" value="Isopropylmalate Dehydrogenase"/>
    <property type="match status" value="1"/>
</dbReference>
<comment type="function">
    <text evidence="7">Catalyzes the NAD(P)-dependent oxidation of 4-(phosphooxy)-L-threonine (HTP) into 2-amino-3-oxo-4-(phosphooxy)butyric acid which spontaneously decarboxylates to form 3-amino-2-oxopropyl phosphate (AHAP).</text>
</comment>
<dbReference type="UniPathway" id="UPA00244">
    <property type="reaction ID" value="UER00312"/>
</dbReference>
<evidence type="ECO:0000313" key="9">
    <source>
        <dbReference type="Proteomes" id="UP000319897"/>
    </source>
</evidence>
<name>A0A501XKV0_9SPHN</name>
<dbReference type="EC" id="1.1.1.262" evidence="7"/>
<feature type="binding site" evidence="7">
    <location>
        <position position="183"/>
    </location>
    <ligand>
        <name>a divalent metal cation</name>
        <dbReference type="ChEBI" id="CHEBI:60240"/>
        <note>ligand shared between dimeric partners</note>
    </ligand>
</feature>